<reference evidence="3" key="1">
    <citation type="submission" date="2016-11" db="EMBL/GenBank/DDBJ databases">
        <authorList>
            <person name="Varghese N."/>
            <person name="Submissions S."/>
        </authorList>
    </citation>
    <scope>NUCLEOTIDE SEQUENCE [LARGE SCALE GENOMIC DNA]</scope>
    <source>
        <strain evidence="3">DSM 16219</strain>
    </source>
</reference>
<evidence type="ECO:0000313" key="3">
    <source>
        <dbReference type="Proteomes" id="UP000183994"/>
    </source>
</evidence>
<evidence type="ECO:0008006" key="4">
    <source>
        <dbReference type="Google" id="ProtNLM"/>
    </source>
</evidence>
<keyword evidence="1" id="KW-0812">Transmembrane</keyword>
<proteinExistence type="predicted"/>
<sequence>MEKIVRVSRALSGLFLVLLAAVPFLYGLFWLFFNHLMQFDGLGAFQALACAGVPFQLPVPGWSRLLGFAASLPALCVDLYVLNRLRMLFGLYAKGVIFGAGNVRCIRLLGIALLVKQGLNPIVQAMTSVALTLPNPPGQRVLQFGFSDANFTALIIGVMVIVVAWIMDEGRKIQEEQSLTI</sequence>
<name>A0A1M6P314_9BACT</name>
<keyword evidence="1" id="KW-0472">Membrane</keyword>
<protein>
    <recommendedName>
        <fullName evidence="4">DUF2975 domain-containing protein</fullName>
    </recommendedName>
</protein>
<accession>A0A1M6P314</accession>
<dbReference type="AlphaFoldDB" id="A0A1M6P314"/>
<feature type="transmembrane region" description="Helical" evidence="1">
    <location>
        <begin position="95"/>
        <end position="115"/>
    </location>
</feature>
<keyword evidence="1" id="KW-1133">Transmembrane helix</keyword>
<feature type="transmembrane region" description="Helical" evidence="1">
    <location>
        <begin position="12"/>
        <end position="33"/>
    </location>
</feature>
<dbReference type="Pfam" id="PF11188">
    <property type="entry name" value="DUF2975"/>
    <property type="match status" value="1"/>
</dbReference>
<evidence type="ECO:0000256" key="1">
    <source>
        <dbReference type="SAM" id="Phobius"/>
    </source>
</evidence>
<organism evidence="2 3">
    <name type="scientific">Desulfatibacillum alkenivorans DSM 16219</name>
    <dbReference type="NCBI Taxonomy" id="1121393"/>
    <lineage>
        <taxon>Bacteria</taxon>
        <taxon>Pseudomonadati</taxon>
        <taxon>Thermodesulfobacteriota</taxon>
        <taxon>Desulfobacteria</taxon>
        <taxon>Desulfobacterales</taxon>
        <taxon>Desulfatibacillaceae</taxon>
        <taxon>Desulfatibacillum</taxon>
    </lineage>
</organism>
<dbReference type="EMBL" id="FQZU01000016">
    <property type="protein sequence ID" value="SHK02365.1"/>
    <property type="molecule type" value="Genomic_DNA"/>
</dbReference>
<dbReference type="RefSeq" id="WP_073476702.1">
    <property type="nucleotide sequence ID" value="NZ_FQZU01000016.1"/>
</dbReference>
<feature type="transmembrane region" description="Helical" evidence="1">
    <location>
        <begin position="65"/>
        <end position="83"/>
    </location>
</feature>
<evidence type="ECO:0000313" key="2">
    <source>
        <dbReference type="EMBL" id="SHK02365.1"/>
    </source>
</evidence>
<keyword evidence="3" id="KW-1185">Reference proteome</keyword>
<dbReference type="Proteomes" id="UP000183994">
    <property type="component" value="Unassembled WGS sequence"/>
</dbReference>
<dbReference type="InterPro" id="IPR021354">
    <property type="entry name" value="DUF2975"/>
</dbReference>
<dbReference type="STRING" id="1121393.SAMN02745216_02746"/>
<gene>
    <name evidence="2" type="ORF">SAMN02745216_02746</name>
</gene>
<feature type="transmembrane region" description="Helical" evidence="1">
    <location>
        <begin position="149"/>
        <end position="167"/>
    </location>
</feature>